<dbReference type="AlphaFoldDB" id="F0P0D3"/>
<feature type="domain" description="TonB-dependent receptor plug" evidence="9">
    <location>
        <begin position="46"/>
        <end position="152"/>
    </location>
</feature>
<dbReference type="RefSeq" id="WP_013597808.1">
    <property type="nucleotide sequence ID" value="NC_015144.1"/>
</dbReference>
<keyword evidence="2 8" id="KW-0813">Transport</keyword>
<dbReference type="InterPro" id="IPR036942">
    <property type="entry name" value="Beta-barrel_TonB_sf"/>
</dbReference>
<evidence type="ECO:0000313" key="11">
    <source>
        <dbReference type="EMBL" id="ADX67417.1"/>
    </source>
</evidence>
<dbReference type="PROSITE" id="PS52016">
    <property type="entry name" value="TONB_DEPENDENT_REC_3"/>
    <property type="match status" value="1"/>
</dbReference>
<evidence type="ECO:0000256" key="4">
    <source>
        <dbReference type="ARBA" id="ARBA00022692"/>
    </source>
</evidence>
<dbReference type="SUPFAM" id="SSF56935">
    <property type="entry name" value="Porins"/>
    <property type="match status" value="1"/>
</dbReference>
<evidence type="ECO:0000256" key="7">
    <source>
        <dbReference type="ARBA" id="ARBA00023237"/>
    </source>
</evidence>
<organism evidence="11 12">
    <name type="scientific">Weeksella virosa (strain ATCC 43766 / DSM 16922 / JCM 21250 / CCUG 30538 / CDC 9751 / IAM 14551 / NBRC 16016 / NCTC 11634 / CL345/78)</name>
    <dbReference type="NCBI Taxonomy" id="865938"/>
    <lineage>
        <taxon>Bacteria</taxon>
        <taxon>Pseudomonadati</taxon>
        <taxon>Bacteroidota</taxon>
        <taxon>Flavobacteriia</taxon>
        <taxon>Flavobacteriales</taxon>
        <taxon>Weeksellaceae</taxon>
        <taxon>Weeksella</taxon>
    </lineage>
</organism>
<proteinExistence type="inferred from homology"/>
<evidence type="ECO:0000259" key="9">
    <source>
        <dbReference type="Pfam" id="PF07715"/>
    </source>
</evidence>
<feature type="domain" description="Outer membrane protein beta-barrel" evidence="10">
    <location>
        <begin position="468"/>
        <end position="678"/>
    </location>
</feature>
<evidence type="ECO:0000256" key="8">
    <source>
        <dbReference type="PROSITE-ProRule" id="PRU01360"/>
    </source>
</evidence>
<keyword evidence="4 8" id="KW-0812">Transmembrane</keyword>
<evidence type="ECO:0000259" key="10">
    <source>
        <dbReference type="Pfam" id="PF14905"/>
    </source>
</evidence>
<dbReference type="OrthoDB" id="9764669at2"/>
<accession>F0P0D3</accession>
<keyword evidence="5" id="KW-0732">Signal</keyword>
<keyword evidence="7 8" id="KW-0998">Cell outer membrane</keyword>
<reference evidence="12" key="2">
    <citation type="journal article" date="2011" name="Stand. Genomic Sci.">
        <title>Complete genome sequence of Weeksella virosa type strain (9751T).</title>
        <authorList>
            <person name="Lang E."/>
            <person name="Teshima H."/>
            <person name="Lucas S."/>
            <person name="Lapidus A."/>
            <person name="Hammon N."/>
            <person name="Deshpande S."/>
            <person name="Nolan M."/>
            <person name="Cheng J."/>
            <person name="Pitluck S."/>
            <person name="Liolios K."/>
            <person name="Pagani I."/>
            <person name="Mikhailova N."/>
            <person name="Ivanova N."/>
            <person name="Mavromatis K."/>
            <person name="Pati A."/>
            <person name="Tapia R."/>
            <person name="Han C."/>
            <person name="Goodwin L."/>
            <person name="Chen A."/>
            <person name="Palaniappan K."/>
            <person name="Land M."/>
            <person name="Hauser L."/>
            <person name="Chang Y."/>
            <person name="Jeffries C."/>
            <person name="Brambilla E."/>
            <person name="Kopitz M."/>
            <person name="Rohde M."/>
            <person name="Goker M."/>
            <person name="Tindall B."/>
            <person name="Detter J."/>
            <person name="Woyke T."/>
            <person name="Bristow J."/>
            <person name="Eisen J."/>
            <person name="Markowitz V."/>
            <person name="Hugenholtz P."/>
            <person name="Klenk H."/>
            <person name="Kyrpides N."/>
        </authorList>
    </citation>
    <scope>NUCLEOTIDE SEQUENCE [LARGE SCALE GENOMIC DNA]</scope>
    <source>
        <strain evidence="12">ATCC 43766 / DSM 16922 / JCM 21250 / NBRC 16016 / NCTC 11634 / CL345/78</strain>
    </source>
</reference>
<dbReference type="GO" id="GO:0015344">
    <property type="term" value="F:siderophore uptake transmembrane transporter activity"/>
    <property type="evidence" value="ECO:0007669"/>
    <property type="project" value="TreeGrafter"/>
</dbReference>
<evidence type="ECO:0000256" key="2">
    <source>
        <dbReference type="ARBA" id="ARBA00022448"/>
    </source>
</evidence>
<dbReference type="InterPro" id="IPR041700">
    <property type="entry name" value="OMP_b-brl_3"/>
</dbReference>
<dbReference type="InterPro" id="IPR039426">
    <property type="entry name" value="TonB-dep_rcpt-like"/>
</dbReference>
<evidence type="ECO:0000256" key="3">
    <source>
        <dbReference type="ARBA" id="ARBA00022452"/>
    </source>
</evidence>
<dbReference type="Pfam" id="PF14905">
    <property type="entry name" value="OMP_b-brl_3"/>
    <property type="match status" value="1"/>
</dbReference>
<sequence length="704" mass="81208">MRFLFLFISGVVFQATFAQTKDSIISNPIELEQIIVSGQYNKQSVKKSIYEVKVLNRDVIDRLAANNLADVLNQTLNLTVISSPNTGKSSVSMFGMGGQYFKVLVDNIPLLNDEGLGNHTDLTQLHLDDILQIEIVEGAMGVDYGANALAGVINIITRKNARGKVDISAFVQEETVNDEYNLKNKGRHIQSLKIGHTISPRWYTEFNFNRNDFKGFWDDKKGKHHAENNGGRGYSWLPKEQNGSKFLMRYATAAHQFFYRLEYFNEKTNYYNPVVQLHEQPSTATNNALAEDTEFKTQRWYNLFNANGNISDEWQYDASLSYQNQRRQQKNYQYQIASQTENDVRTSTFDSRETIYSKATISNVVTGGIFDFQFGYEINTIFGKAAQRKDIYANPIDRQVSSYDFFASSEINFSPKFSVRPGYRVMLSNLFDTQHAASLSTKILLPKDFELRVIAGTSPRTPDFDELFTYFVDVNHDLQGNPDLKPEKGSSLFLHLKKKWYWENSSYEQKFSAWKIHLRDKIELMALSLSPLKYKYINVDKYDTQGLTYSSDWKWKTLQFGAGISLTGIKQNLAEEANVDEKYFYSTNFNLNASFLIPSTKTTFSFFYKYNGKQELFREQSQLDQQTEYVKGVQDSYSWMDASIRQRLFDNRIELVLGSRNLFDVKTIRNTTQGANGHALANSRMMLGYGRSYFIKFLYNLKYN</sequence>
<keyword evidence="12" id="KW-1185">Reference proteome</keyword>
<keyword evidence="6 8" id="KW-0472">Membrane</keyword>
<dbReference type="Gene3D" id="2.170.130.10">
    <property type="entry name" value="TonB-dependent receptor, plug domain"/>
    <property type="match status" value="1"/>
</dbReference>
<evidence type="ECO:0000256" key="5">
    <source>
        <dbReference type="ARBA" id="ARBA00022729"/>
    </source>
</evidence>
<dbReference type="GO" id="GO:0044718">
    <property type="term" value="P:siderophore transmembrane transport"/>
    <property type="evidence" value="ECO:0007669"/>
    <property type="project" value="TreeGrafter"/>
</dbReference>
<comment type="similarity">
    <text evidence="8">Belongs to the TonB-dependent receptor family.</text>
</comment>
<dbReference type="KEGG" id="wvi:Weevi_0702"/>
<keyword evidence="3 8" id="KW-1134">Transmembrane beta strand</keyword>
<dbReference type="Pfam" id="PF07715">
    <property type="entry name" value="Plug"/>
    <property type="match status" value="1"/>
</dbReference>
<evidence type="ECO:0000256" key="6">
    <source>
        <dbReference type="ARBA" id="ARBA00023136"/>
    </source>
</evidence>
<dbReference type="PANTHER" id="PTHR30069:SF29">
    <property type="entry name" value="HEMOGLOBIN AND HEMOGLOBIN-HAPTOGLOBIN-BINDING PROTEIN 1-RELATED"/>
    <property type="match status" value="1"/>
</dbReference>
<protein>
    <submittedName>
        <fullName evidence="11">TonB-dependent receptor plug</fullName>
    </submittedName>
</protein>
<name>F0P0D3_WEEVC</name>
<dbReference type="STRING" id="865938.Weevi_0702"/>
<dbReference type="eggNOG" id="COG4771">
    <property type="taxonomic scope" value="Bacteria"/>
</dbReference>
<dbReference type="InterPro" id="IPR012910">
    <property type="entry name" value="Plug_dom"/>
</dbReference>
<gene>
    <name evidence="11" type="ordered locus">Weevi_0702</name>
</gene>
<dbReference type="PANTHER" id="PTHR30069">
    <property type="entry name" value="TONB-DEPENDENT OUTER MEMBRANE RECEPTOR"/>
    <property type="match status" value="1"/>
</dbReference>
<comment type="subcellular location">
    <subcellularLocation>
        <location evidence="1 8">Cell outer membrane</location>
        <topology evidence="1 8">Multi-pass membrane protein</topology>
    </subcellularLocation>
</comment>
<dbReference type="EMBL" id="CP002455">
    <property type="protein sequence ID" value="ADX67417.1"/>
    <property type="molecule type" value="Genomic_DNA"/>
</dbReference>
<keyword evidence="11" id="KW-0675">Receptor</keyword>
<dbReference type="Proteomes" id="UP000008641">
    <property type="component" value="Chromosome"/>
</dbReference>
<dbReference type="HOGENOM" id="CLU_008287_18_2_10"/>
<evidence type="ECO:0000313" key="12">
    <source>
        <dbReference type="Proteomes" id="UP000008641"/>
    </source>
</evidence>
<reference evidence="11 12" key="1">
    <citation type="journal article" date="2011" name="Stand. Genomic Sci.">
        <title>Complete genome sequence of Weeksella virosa type strain (9751).</title>
        <authorList>
            <person name="Lang E."/>
            <person name="Teshima H."/>
            <person name="Lucas S."/>
            <person name="Lapidus A."/>
            <person name="Hammon N."/>
            <person name="Deshpande S."/>
            <person name="Nolan M."/>
            <person name="Cheng J.F."/>
            <person name="Pitluck S."/>
            <person name="Liolios K."/>
            <person name="Pagani I."/>
            <person name="Mikhailova N."/>
            <person name="Ivanova N."/>
            <person name="Mavromatis K."/>
            <person name="Pati A."/>
            <person name="Tapia R."/>
            <person name="Han C."/>
            <person name="Goodwin L."/>
            <person name="Chen A."/>
            <person name="Palaniappan K."/>
            <person name="Land M."/>
            <person name="Hauser L."/>
            <person name="Chang Y.J."/>
            <person name="Jeffries C.D."/>
            <person name="Brambilla E.M."/>
            <person name="Kopitz M."/>
            <person name="Rohde M."/>
            <person name="Goker M."/>
            <person name="Tindall B.J."/>
            <person name="Detter J.C."/>
            <person name="Woyke T."/>
            <person name="Bristow J."/>
            <person name="Eisen J.A."/>
            <person name="Markowitz V."/>
            <person name="Hugenholtz P."/>
            <person name="Klenk H.P."/>
            <person name="Kyrpides N.C."/>
        </authorList>
    </citation>
    <scope>NUCLEOTIDE SEQUENCE [LARGE SCALE GENOMIC DNA]</scope>
    <source>
        <strain evidence="12">ATCC 43766 / DSM 16922 / JCM 21250 / NBRC 16016 / NCTC 11634 / CL345/78</strain>
    </source>
</reference>
<evidence type="ECO:0000256" key="1">
    <source>
        <dbReference type="ARBA" id="ARBA00004571"/>
    </source>
</evidence>
<dbReference type="InterPro" id="IPR037066">
    <property type="entry name" value="Plug_dom_sf"/>
</dbReference>
<dbReference type="GO" id="GO:0009279">
    <property type="term" value="C:cell outer membrane"/>
    <property type="evidence" value="ECO:0007669"/>
    <property type="project" value="UniProtKB-SubCell"/>
</dbReference>
<dbReference type="Gene3D" id="2.40.170.20">
    <property type="entry name" value="TonB-dependent receptor, beta-barrel domain"/>
    <property type="match status" value="1"/>
</dbReference>